<keyword evidence="1" id="KW-0805">Transcription regulation</keyword>
<dbReference type="PANTHER" id="PTHR33204">
    <property type="entry name" value="TRANSCRIPTIONAL REGULATOR, MARR FAMILY"/>
    <property type="match status" value="1"/>
</dbReference>
<dbReference type="Proteomes" id="UP001519363">
    <property type="component" value="Unassembled WGS sequence"/>
</dbReference>
<name>A0ABS5APN3_9PSEU</name>
<keyword evidence="2 5" id="KW-0238">DNA-binding</keyword>
<sequence>MTPREPVDAQAHPRRFRGESVGRALDLVGERWTLLILREAFFGVRRYAQFVRNLGIPRPTLSARLKTLVETGLFTKVAYAAEPDRFEYRLTQAGRELFPAIVVLMHWGDRYVPHPDGPPVVLAHNDCGQPADVYLACRHCGGEVGTHSVTAHPGPGSAD</sequence>
<organism evidence="5 6">
    <name type="scientific">Crossiella equi</name>
    <dbReference type="NCBI Taxonomy" id="130796"/>
    <lineage>
        <taxon>Bacteria</taxon>
        <taxon>Bacillati</taxon>
        <taxon>Actinomycetota</taxon>
        <taxon>Actinomycetes</taxon>
        <taxon>Pseudonocardiales</taxon>
        <taxon>Pseudonocardiaceae</taxon>
        <taxon>Crossiella</taxon>
    </lineage>
</organism>
<dbReference type="PROSITE" id="PS51118">
    <property type="entry name" value="HTH_HXLR"/>
    <property type="match status" value="1"/>
</dbReference>
<evidence type="ECO:0000256" key="3">
    <source>
        <dbReference type="ARBA" id="ARBA00023163"/>
    </source>
</evidence>
<dbReference type="InterPro" id="IPR036388">
    <property type="entry name" value="WH-like_DNA-bd_sf"/>
</dbReference>
<evidence type="ECO:0000313" key="6">
    <source>
        <dbReference type="Proteomes" id="UP001519363"/>
    </source>
</evidence>
<evidence type="ECO:0000259" key="4">
    <source>
        <dbReference type="PROSITE" id="PS51118"/>
    </source>
</evidence>
<dbReference type="InterPro" id="IPR036390">
    <property type="entry name" value="WH_DNA-bd_sf"/>
</dbReference>
<dbReference type="GO" id="GO:0003677">
    <property type="term" value="F:DNA binding"/>
    <property type="evidence" value="ECO:0007669"/>
    <property type="project" value="UniProtKB-KW"/>
</dbReference>
<dbReference type="Gene3D" id="1.10.10.10">
    <property type="entry name" value="Winged helix-like DNA-binding domain superfamily/Winged helix DNA-binding domain"/>
    <property type="match status" value="1"/>
</dbReference>
<evidence type="ECO:0000256" key="2">
    <source>
        <dbReference type="ARBA" id="ARBA00023125"/>
    </source>
</evidence>
<gene>
    <name evidence="5" type="ORF">JOF53_007234</name>
</gene>
<dbReference type="RefSeq" id="WP_086782796.1">
    <property type="nucleotide sequence ID" value="NZ_JAGIOO010000001.1"/>
</dbReference>
<protein>
    <submittedName>
        <fullName evidence="5">DNA-binding HxlR family transcriptional regulator</fullName>
    </submittedName>
</protein>
<dbReference type="Pfam" id="PF01638">
    <property type="entry name" value="HxlR"/>
    <property type="match status" value="1"/>
</dbReference>
<dbReference type="SUPFAM" id="SSF46785">
    <property type="entry name" value="Winged helix' DNA-binding domain"/>
    <property type="match status" value="1"/>
</dbReference>
<proteinExistence type="predicted"/>
<dbReference type="InterPro" id="IPR002577">
    <property type="entry name" value="HTH_HxlR"/>
</dbReference>
<feature type="domain" description="HTH hxlR-type" evidence="4">
    <location>
        <begin position="19"/>
        <end position="116"/>
    </location>
</feature>
<evidence type="ECO:0000313" key="5">
    <source>
        <dbReference type="EMBL" id="MBP2478362.1"/>
    </source>
</evidence>
<reference evidence="5 6" key="1">
    <citation type="submission" date="2021-03" db="EMBL/GenBank/DDBJ databases">
        <title>Sequencing the genomes of 1000 actinobacteria strains.</title>
        <authorList>
            <person name="Klenk H.-P."/>
        </authorList>
    </citation>
    <scope>NUCLEOTIDE SEQUENCE [LARGE SCALE GENOMIC DNA]</scope>
    <source>
        <strain evidence="5 6">DSM 44580</strain>
    </source>
</reference>
<keyword evidence="3" id="KW-0804">Transcription</keyword>
<dbReference type="PANTHER" id="PTHR33204:SF18">
    <property type="entry name" value="TRANSCRIPTIONAL REGULATORY PROTEIN"/>
    <property type="match status" value="1"/>
</dbReference>
<accession>A0ABS5APN3</accession>
<comment type="caution">
    <text evidence="5">The sequence shown here is derived from an EMBL/GenBank/DDBJ whole genome shotgun (WGS) entry which is preliminary data.</text>
</comment>
<dbReference type="EMBL" id="JAGIOO010000001">
    <property type="protein sequence ID" value="MBP2478362.1"/>
    <property type="molecule type" value="Genomic_DNA"/>
</dbReference>
<evidence type="ECO:0000256" key="1">
    <source>
        <dbReference type="ARBA" id="ARBA00023015"/>
    </source>
</evidence>
<keyword evidence="6" id="KW-1185">Reference proteome</keyword>